<evidence type="ECO:0000313" key="1">
    <source>
        <dbReference type="EMBL" id="KAH6928015.1"/>
    </source>
</evidence>
<keyword evidence="2" id="KW-1185">Reference proteome</keyword>
<protein>
    <submittedName>
        <fullName evidence="1">Uncharacterized protein</fullName>
    </submittedName>
</protein>
<comment type="caution">
    <text evidence="1">The sequence shown here is derived from an EMBL/GenBank/DDBJ whole genome shotgun (WGS) entry which is preliminary data.</text>
</comment>
<organism evidence="1 2">
    <name type="scientific">Hyalomma asiaticum</name>
    <name type="common">Tick</name>
    <dbReference type="NCBI Taxonomy" id="266040"/>
    <lineage>
        <taxon>Eukaryota</taxon>
        <taxon>Metazoa</taxon>
        <taxon>Ecdysozoa</taxon>
        <taxon>Arthropoda</taxon>
        <taxon>Chelicerata</taxon>
        <taxon>Arachnida</taxon>
        <taxon>Acari</taxon>
        <taxon>Parasitiformes</taxon>
        <taxon>Ixodida</taxon>
        <taxon>Ixodoidea</taxon>
        <taxon>Ixodidae</taxon>
        <taxon>Hyalomminae</taxon>
        <taxon>Hyalomma</taxon>
    </lineage>
</organism>
<reference evidence="1" key="1">
    <citation type="submission" date="2020-05" db="EMBL/GenBank/DDBJ databases">
        <title>Large-scale comparative analyses of tick genomes elucidate their genetic diversity and vector capacities.</title>
        <authorList>
            <person name="Jia N."/>
            <person name="Wang J."/>
            <person name="Shi W."/>
            <person name="Du L."/>
            <person name="Sun Y."/>
            <person name="Zhan W."/>
            <person name="Jiang J."/>
            <person name="Wang Q."/>
            <person name="Zhang B."/>
            <person name="Ji P."/>
            <person name="Sakyi L.B."/>
            <person name="Cui X."/>
            <person name="Yuan T."/>
            <person name="Jiang B."/>
            <person name="Yang W."/>
            <person name="Lam T.T.-Y."/>
            <person name="Chang Q."/>
            <person name="Ding S."/>
            <person name="Wang X."/>
            <person name="Zhu J."/>
            <person name="Ruan X."/>
            <person name="Zhao L."/>
            <person name="Wei J."/>
            <person name="Que T."/>
            <person name="Du C."/>
            <person name="Cheng J."/>
            <person name="Dai P."/>
            <person name="Han X."/>
            <person name="Huang E."/>
            <person name="Gao Y."/>
            <person name="Liu J."/>
            <person name="Shao H."/>
            <person name="Ye R."/>
            <person name="Li L."/>
            <person name="Wei W."/>
            <person name="Wang X."/>
            <person name="Wang C."/>
            <person name="Yang T."/>
            <person name="Huo Q."/>
            <person name="Li W."/>
            <person name="Guo W."/>
            <person name="Chen H."/>
            <person name="Zhou L."/>
            <person name="Ni X."/>
            <person name="Tian J."/>
            <person name="Zhou Y."/>
            <person name="Sheng Y."/>
            <person name="Liu T."/>
            <person name="Pan Y."/>
            <person name="Xia L."/>
            <person name="Li J."/>
            <person name="Zhao F."/>
            <person name="Cao W."/>
        </authorList>
    </citation>
    <scope>NUCLEOTIDE SEQUENCE</scope>
    <source>
        <strain evidence="1">Hyas-2018</strain>
    </source>
</reference>
<evidence type="ECO:0000313" key="2">
    <source>
        <dbReference type="Proteomes" id="UP000821845"/>
    </source>
</evidence>
<proteinExistence type="predicted"/>
<sequence>MSSSAIPMTQRHATVLLWLARRCRNPVKREASSGSSFLGHSGDRPKAGDVNGKEEDRVCRRAVGFPKAIAMGHHAAGVTGLVILFLVLTKSPAAQGEPKTGALPEDRATTSQAATDENATQSPLVPPRPGRRVIVYMGNRPWFSSMYGIADASRTEYHVPSSEAKPSTPVVRRNDAPSLSSKESGQTGAASGPVNDKANKLSSATLLASETTSNEASAEAENDRPDLIGELDVNKHPPPPLPPFNGPKIEFRTTTVHHTSAPRNDEGADFQQDRRGSDSEVSAAAVVGSNRRAALQESTADRSPAQLSAARQEELADRNLNSRYFTFGPGSATSGGGASRSNNAFGTTGRDDSETSRDDDASSFNGGGDRFNQQRQTFGGSQDNRRPALPALPPPPPPPPPPAPPAPTASPPTASTLGTTRFHFSFPSEPAIFGNNSLVNRGDFQFETSHGQDFSSAQRDGDGRSAFTSAEQRTTPPVRSQALRQFPTLPTSRAPASVTPPPSRQTSSAERTFQTFSNQRQALSGVGGNSPNSPSSAGQTLRFNFRESTGQTRTNPPSPPSRPLQTPVTNSFVTYFNSDSRESQKPAPLTDTRDRQQSEPRLNFRSGSVQTTPPRPPPQRPTSTSFFQGPQSSQAPRAALRNNLDDSTGRSRDFSTPNSRSQVSFRPNVFPVDPPSNTFASNQGTQNGFSSSARSQEDFSSNPRSQNSFSPANTLPRGSSTPRNLNSFAPANTLPRGSSTPRSQNSFSPANTLPRANFQTSQSPRSNFQTSRPSNNFQTNQRSQNDFSSNSRQPNSFDANARSQNSAQGNSRAQDVRFQSFGNNQNNFQSNDRRPFTSNQPSSQSPAQRFQSGFAVTQRPSDAFQGNQRDRNAFTTNPQQRPQNNFAGADQSPRDRVQTSQRLQEAPRGRQQNSFQNVPPPRPQAPAASPPAVRNPTPQNNGNANPQDNLEPFRNDFQIALRQRAFSATTASPVNGNDAGGRTTTTQNFQSSSQAGNGATKRKVNRVVFIPGNFGVTPTRRPDPYRSKLPGLAGSDYPTYSEVPFTNFKCSEQSTSGMFADVEAGCQVFHSCDNNNRQKSFLCPNGTIFKQELFTCDWWYNVDCDSSPKYFHLNAEMYTTPRPKPRDNQDDVNSRSDSGRSRSF</sequence>
<accession>A0ACB7RZW2</accession>
<dbReference type="EMBL" id="CM023486">
    <property type="protein sequence ID" value="KAH6928015.1"/>
    <property type="molecule type" value="Genomic_DNA"/>
</dbReference>
<dbReference type="Proteomes" id="UP000821845">
    <property type="component" value="Chromosome 6"/>
</dbReference>
<name>A0ACB7RZW2_HYAAI</name>
<gene>
    <name evidence="1" type="ORF">HPB50_010595</name>
</gene>